<evidence type="ECO:0000313" key="3">
    <source>
        <dbReference type="Proteomes" id="UP001163046"/>
    </source>
</evidence>
<keyword evidence="3" id="KW-1185">Reference proteome</keyword>
<proteinExistence type="predicted"/>
<feature type="compositionally biased region" description="Acidic residues" evidence="1">
    <location>
        <begin position="39"/>
        <end position="51"/>
    </location>
</feature>
<reference evidence="2" key="1">
    <citation type="submission" date="2023-01" db="EMBL/GenBank/DDBJ databases">
        <title>Genome assembly of the deep-sea coral Lophelia pertusa.</title>
        <authorList>
            <person name="Herrera S."/>
            <person name="Cordes E."/>
        </authorList>
    </citation>
    <scope>NUCLEOTIDE SEQUENCE</scope>
    <source>
        <strain evidence="2">USNM1676648</strain>
        <tissue evidence="2">Polyp</tissue>
    </source>
</reference>
<dbReference type="Proteomes" id="UP001163046">
    <property type="component" value="Unassembled WGS sequence"/>
</dbReference>
<organism evidence="2 3">
    <name type="scientific">Desmophyllum pertusum</name>
    <dbReference type="NCBI Taxonomy" id="174260"/>
    <lineage>
        <taxon>Eukaryota</taxon>
        <taxon>Metazoa</taxon>
        <taxon>Cnidaria</taxon>
        <taxon>Anthozoa</taxon>
        <taxon>Hexacorallia</taxon>
        <taxon>Scleractinia</taxon>
        <taxon>Caryophylliina</taxon>
        <taxon>Caryophylliidae</taxon>
        <taxon>Desmophyllum</taxon>
    </lineage>
</organism>
<dbReference type="EMBL" id="MU826353">
    <property type="protein sequence ID" value="KAJ7380591.1"/>
    <property type="molecule type" value="Genomic_DNA"/>
</dbReference>
<accession>A0A9X0CYW4</accession>
<name>A0A9X0CYW4_9CNID</name>
<comment type="caution">
    <text evidence="2">The sequence shown here is derived from an EMBL/GenBank/DDBJ whole genome shotgun (WGS) entry which is preliminary data.</text>
</comment>
<feature type="region of interest" description="Disordered" evidence="1">
    <location>
        <begin position="1"/>
        <end position="62"/>
    </location>
</feature>
<evidence type="ECO:0000256" key="1">
    <source>
        <dbReference type="SAM" id="MobiDB-lite"/>
    </source>
</evidence>
<gene>
    <name evidence="2" type="ORF">OS493_009058</name>
</gene>
<evidence type="ECO:0000313" key="2">
    <source>
        <dbReference type="EMBL" id="KAJ7380591.1"/>
    </source>
</evidence>
<feature type="compositionally biased region" description="Basic and acidic residues" evidence="1">
    <location>
        <begin position="10"/>
        <end position="21"/>
    </location>
</feature>
<dbReference type="AlphaFoldDB" id="A0A9X0CYW4"/>
<protein>
    <submittedName>
        <fullName evidence="2">Uncharacterized protein</fullName>
    </submittedName>
</protein>
<sequence length="99" mass="10986">MKIGLTDALHGLDEDIGHSEDSFSDSSESDDLEHSMLVEENDSDSDDETSEADQGNEARLDVDVMPIESEVSTENVTHADPQQRVHQLVHQMLLQPILN</sequence>